<evidence type="ECO:0000313" key="9">
    <source>
        <dbReference type="EMBL" id="OPA78549.1"/>
    </source>
</evidence>
<feature type="transmembrane region" description="Helical" evidence="7">
    <location>
        <begin position="144"/>
        <end position="166"/>
    </location>
</feature>
<evidence type="ECO:0000256" key="4">
    <source>
        <dbReference type="ARBA" id="ARBA00022692"/>
    </source>
</evidence>
<feature type="transmembrane region" description="Helical" evidence="7">
    <location>
        <begin position="187"/>
        <end position="212"/>
    </location>
</feature>
<dbReference type="PANTHER" id="PTHR43744:SF12">
    <property type="entry name" value="ABC TRANSPORTER PERMEASE PROTEIN MG189-RELATED"/>
    <property type="match status" value="1"/>
</dbReference>
<protein>
    <submittedName>
        <fullName evidence="9">Sugar ABC transporter permease</fullName>
    </submittedName>
</protein>
<accession>A0A1T2XF86</accession>
<feature type="transmembrane region" description="Helical" evidence="7">
    <location>
        <begin position="9"/>
        <end position="31"/>
    </location>
</feature>
<dbReference type="Proteomes" id="UP000190188">
    <property type="component" value="Unassembled WGS sequence"/>
</dbReference>
<dbReference type="EMBL" id="MSZX01000004">
    <property type="protein sequence ID" value="OPA78549.1"/>
    <property type="molecule type" value="Genomic_DNA"/>
</dbReference>
<keyword evidence="6 7" id="KW-0472">Membrane</keyword>
<sequence length="282" mass="31668">MHKKSAGSVVLSAIFYVILILWALCVLYPLVWSVFGSLKDNQQFLLKMPWSLPEFPLLWENFSNVWVNYQVGTYFMNSLLVTTLSTLLALLLASTTAYTIARFRFIGNQVLYNLYLASMMIPMILGLIPLFFLLSDMQLSNTLLGLILVYTAMNISFGVFVLTGFFRTLPKELDESASIDGASDYGVFFRIMLPLARPGLISVGIMNVLSIWNEYVMGTVLVNDPSKYTLPIGIAVMQAEMQYRTEWGPLFAGLLLSIIPVLIIYFIFQRQITSGMIAGAVK</sequence>
<comment type="subcellular location">
    <subcellularLocation>
        <location evidence="1 7">Cell membrane</location>
        <topology evidence="1 7">Multi-pass membrane protein</topology>
    </subcellularLocation>
</comment>
<dbReference type="GO" id="GO:0005886">
    <property type="term" value="C:plasma membrane"/>
    <property type="evidence" value="ECO:0007669"/>
    <property type="project" value="UniProtKB-SubCell"/>
</dbReference>
<dbReference type="AlphaFoldDB" id="A0A1T2XF86"/>
<evidence type="ECO:0000313" key="10">
    <source>
        <dbReference type="Proteomes" id="UP000190188"/>
    </source>
</evidence>
<dbReference type="InterPro" id="IPR035906">
    <property type="entry name" value="MetI-like_sf"/>
</dbReference>
<gene>
    <name evidence="9" type="ORF">BVG16_11825</name>
</gene>
<evidence type="ECO:0000259" key="8">
    <source>
        <dbReference type="PROSITE" id="PS50928"/>
    </source>
</evidence>
<dbReference type="STRING" id="1324314.BVG16_11825"/>
<evidence type="ECO:0000256" key="5">
    <source>
        <dbReference type="ARBA" id="ARBA00022989"/>
    </source>
</evidence>
<dbReference type="Gene3D" id="1.10.3720.10">
    <property type="entry name" value="MetI-like"/>
    <property type="match status" value="1"/>
</dbReference>
<proteinExistence type="inferred from homology"/>
<dbReference type="SUPFAM" id="SSF161098">
    <property type="entry name" value="MetI-like"/>
    <property type="match status" value="1"/>
</dbReference>
<name>A0A1T2XF86_9BACL</name>
<dbReference type="OrthoDB" id="187395at2"/>
<evidence type="ECO:0000256" key="3">
    <source>
        <dbReference type="ARBA" id="ARBA00022475"/>
    </source>
</evidence>
<keyword evidence="2 7" id="KW-0813">Transport</keyword>
<dbReference type="RefSeq" id="WP_078498886.1">
    <property type="nucleotide sequence ID" value="NZ_MSZX01000004.1"/>
</dbReference>
<evidence type="ECO:0000256" key="6">
    <source>
        <dbReference type="ARBA" id="ARBA00023136"/>
    </source>
</evidence>
<feature type="domain" description="ABC transmembrane type-1" evidence="8">
    <location>
        <begin position="75"/>
        <end position="268"/>
    </location>
</feature>
<dbReference type="PANTHER" id="PTHR43744">
    <property type="entry name" value="ABC TRANSPORTER PERMEASE PROTEIN MG189-RELATED-RELATED"/>
    <property type="match status" value="1"/>
</dbReference>
<dbReference type="GO" id="GO:0055085">
    <property type="term" value="P:transmembrane transport"/>
    <property type="evidence" value="ECO:0007669"/>
    <property type="project" value="InterPro"/>
</dbReference>
<keyword evidence="4 7" id="KW-0812">Transmembrane</keyword>
<comment type="caution">
    <text evidence="9">The sequence shown here is derived from an EMBL/GenBank/DDBJ whole genome shotgun (WGS) entry which is preliminary data.</text>
</comment>
<feature type="transmembrane region" description="Helical" evidence="7">
    <location>
        <begin position="74"/>
        <end position="98"/>
    </location>
</feature>
<evidence type="ECO:0000256" key="2">
    <source>
        <dbReference type="ARBA" id="ARBA00022448"/>
    </source>
</evidence>
<comment type="similarity">
    <text evidence="7">Belongs to the binding-protein-dependent transport system permease family.</text>
</comment>
<dbReference type="PROSITE" id="PS50928">
    <property type="entry name" value="ABC_TM1"/>
    <property type="match status" value="1"/>
</dbReference>
<evidence type="ECO:0000256" key="1">
    <source>
        <dbReference type="ARBA" id="ARBA00004651"/>
    </source>
</evidence>
<keyword evidence="5 7" id="KW-1133">Transmembrane helix</keyword>
<keyword evidence="10" id="KW-1185">Reference proteome</keyword>
<dbReference type="InterPro" id="IPR000515">
    <property type="entry name" value="MetI-like"/>
</dbReference>
<dbReference type="Pfam" id="PF00528">
    <property type="entry name" value="BPD_transp_1"/>
    <property type="match status" value="1"/>
</dbReference>
<organism evidence="9 10">
    <name type="scientific">Paenibacillus selenitireducens</name>
    <dbReference type="NCBI Taxonomy" id="1324314"/>
    <lineage>
        <taxon>Bacteria</taxon>
        <taxon>Bacillati</taxon>
        <taxon>Bacillota</taxon>
        <taxon>Bacilli</taxon>
        <taxon>Bacillales</taxon>
        <taxon>Paenibacillaceae</taxon>
        <taxon>Paenibacillus</taxon>
    </lineage>
</organism>
<feature type="transmembrane region" description="Helical" evidence="7">
    <location>
        <begin position="247"/>
        <end position="268"/>
    </location>
</feature>
<dbReference type="CDD" id="cd06261">
    <property type="entry name" value="TM_PBP2"/>
    <property type="match status" value="1"/>
</dbReference>
<feature type="transmembrane region" description="Helical" evidence="7">
    <location>
        <begin position="110"/>
        <end position="132"/>
    </location>
</feature>
<evidence type="ECO:0000256" key="7">
    <source>
        <dbReference type="RuleBase" id="RU363032"/>
    </source>
</evidence>
<reference evidence="9 10" key="1">
    <citation type="submission" date="2017-01" db="EMBL/GenBank/DDBJ databases">
        <title>Genome analysis of Paenibacillus selenitrireducens ES3-24.</title>
        <authorList>
            <person name="Xu D."/>
            <person name="Yao R."/>
            <person name="Zheng S."/>
        </authorList>
    </citation>
    <scope>NUCLEOTIDE SEQUENCE [LARGE SCALE GENOMIC DNA]</scope>
    <source>
        <strain evidence="9 10">ES3-24</strain>
    </source>
</reference>
<keyword evidence="3" id="KW-1003">Cell membrane</keyword>